<feature type="domain" description="Transglycosylase SLT" evidence="3">
    <location>
        <begin position="225"/>
        <end position="302"/>
    </location>
</feature>
<dbReference type="Proteomes" id="UP001595765">
    <property type="component" value="Unassembled WGS sequence"/>
</dbReference>
<dbReference type="EMBL" id="JBHSBB010000003">
    <property type="protein sequence ID" value="MFC4030535.1"/>
    <property type="molecule type" value="Genomic_DNA"/>
</dbReference>
<dbReference type="Pfam" id="PF01464">
    <property type="entry name" value="SLT"/>
    <property type="match status" value="1"/>
</dbReference>
<dbReference type="InterPro" id="IPR023346">
    <property type="entry name" value="Lysozyme-like_dom_sf"/>
</dbReference>
<feature type="compositionally biased region" description="Pro residues" evidence="1">
    <location>
        <begin position="111"/>
        <end position="121"/>
    </location>
</feature>
<dbReference type="Gene3D" id="1.10.530.10">
    <property type="match status" value="1"/>
</dbReference>
<evidence type="ECO:0000259" key="3">
    <source>
        <dbReference type="Pfam" id="PF01464"/>
    </source>
</evidence>
<name>A0ABV8HI98_9ACTN</name>
<comment type="caution">
    <text evidence="4">The sequence shown here is derived from an EMBL/GenBank/DDBJ whole genome shotgun (WGS) entry which is preliminary data.</text>
</comment>
<dbReference type="SUPFAM" id="SSF53955">
    <property type="entry name" value="Lysozyme-like"/>
    <property type="match status" value="1"/>
</dbReference>
<sequence>MQLPTIPKIGPLSKKRKITVAGAGAAAAAAVVLTVTGLQATGGSAVAVGDPTGVSATAKQQVKSPDTKTDTASQRALADHAAAQRKAAGGTAAKKAPAPAAAPAKKAPAAPAKPAPKPAPKPATSTHRVVIKPAPAAKAPAPLKAAVKPAPKAVVKPAVKPVKPVVKAAVRAPVKPVVKPAPAPARAIDAAPAAVTYPNNLDGWIRQSLAIMHEKGIPGSYNGIYRNIIRESSGNPNAINLWDINAQNGIPSKGLLQVIPPTFQTYHVNGTSWNIYDPVANITAACNYAAARYGSMDNVYSAY</sequence>
<feature type="compositionally biased region" description="Polar residues" evidence="1">
    <location>
        <begin position="56"/>
        <end position="74"/>
    </location>
</feature>
<evidence type="ECO:0000313" key="5">
    <source>
        <dbReference type="Proteomes" id="UP001595765"/>
    </source>
</evidence>
<gene>
    <name evidence="4" type="ORF">ACFO3J_03505</name>
</gene>
<dbReference type="RefSeq" id="WP_386425991.1">
    <property type="nucleotide sequence ID" value="NZ_JBHSBB010000003.1"/>
</dbReference>
<feature type="compositionally biased region" description="Low complexity" evidence="1">
    <location>
        <begin position="84"/>
        <end position="110"/>
    </location>
</feature>
<reference evidence="5" key="1">
    <citation type="journal article" date="2019" name="Int. J. Syst. Evol. Microbiol.">
        <title>The Global Catalogue of Microorganisms (GCM) 10K type strain sequencing project: providing services to taxonomists for standard genome sequencing and annotation.</title>
        <authorList>
            <consortium name="The Broad Institute Genomics Platform"/>
            <consortium name="The Broad Institute Genome Sequencing Center for Infectious Disease"/>
            <person name="Wu L."/>
            <person name="Ma J."/>
        </authorList>
    </citation>
    <scope>NUCLEOTIDE SEQUENCE [LARGE SCALE GENOMIC DNA]</scope>
    <source>
        <strain evidence="5">CGMCC 4.7237</strain>
    </source>
</reference>
<evidence type="ECO:0000256" key="2">
    <source>
        <dbReference type="SAM" id="SignalP"/>
    </source>
</evidence>
<dbReference type="InterPro" id="IPR008258">
    <property type="entry name" value="Transglycosylase_SLT_dom_1"/>
</dbReference>
<keyword evidence="2" id="KW-0732">Signal</keyword>
<keyword evidence="5" id="KW-1185">Reference proteome</keyword>
<evidence type="ECO:0000313" key="4">
    <source>
        <dbReference type="EMBL" id="MFC4030535.1"/>
    </source>
</evidence>
<proteinExistence type="predicted"/>
<feature type="region of interest" description="Disordered" evidence="1">
    <location>
        <begin position="56"/>
        <end position="127"/>
    </location>
</feature>
<feature type="chain" id="PRO_5045652567" evidence="2">
    <location>
        <begin position="41"/>
        <end position="303"/>
    </location>
</feature>
<evidence type="ECO:0000256" key="1">
    <source>
        <dbReference type="SAM" id="MobiDB-lite"/>
    </source>
</evidence>
<protein>
    <submittedName>
        <fullName evidence="4">Transglycosylase SLT domain-containing protein</fullName>
    </submittedName>
</protein>
<organism evidence="4 5">
    <name type="scientific">Streptomyces polygonati</name>
    <dbReference type="NCBI Taxonomy" id="1617087"/>
    <lineage>
        <taxon>Bacteria</taxon>
        <taxon>Bacillati</taxon>
        <taxon>Actinomycetota</taxon>
        <taxon>Actinomycetes</taxon>
        <taxon>Kitasatosporales</taxon>
        <taxon>Streptomycetaceae</taxon>
        <taxon>Streptomyces</taxon>
    </lineage>
</organism>
<accession>A0ABV8HI98</accession>
<feature type="signal peptide" evidence="2">
    <location>
        <begin position="1"/>
        <end position="40"/>
    </location>
</feature>